<dbReference type="EMBL" id="JBGCUC010000003">
    <property type="protein sequence ID" value="MFG6075473.1"/>
    <property type="molecule type" value="Genomic_DNA"/>
</dbReference>
<evidence type="ECO:0000256" key="3">
    <source>
        <dbReference type="ARBA" id="ARBA00022475"/>
    </source>
</evidence>
<dbReference type="Proteomes" id="UP001605250">
    <property type="component" value="Unassembled WGS sequence"/>
</dbReference>
<evidence type="ECO:0000256" key="9">
    <source>
        <dbReference type="ARBA" id="ARBA00023136"/>
    </source>
</evidence>
<dbReference type="RefSeq" id="WP_301251014.1">
    <property type="nucleotide sequence ID" value="NZ_JBGCUC010000003.1"/>
</dbReference>
<dbReference type="InterPro" id="IPR050107">
    <property type="entry name" value="ABC_carbohydrate_import_ATPase"/>
</dbReference>
<keyword evidence="6 10" id="KW-0547">Nucleotide-binding</keyword>
<evidence type="ECO:0000256" key="2">
    <source>
        <dbReference type="ARBA" id="ARBA00022448"/>
    </source>
</evidence>
<dbReference type="PROSITE" id="PS00211">
    <property type="entry name" value="ABC_TRANSPORTER_1"/>
    <property type="match status" value="1"/>
</dbReference>
<dbReference type="PROSITE" id="PS50893">
    <property type="entry name" value="ABC_TRANSPORTER_2"/>
    <property type="match status" value="2"/>
</dbReference>
<evidence type="ECO:0000256" key="4">
    <source>
        <dbReference type="ARBA" id="ARBA00022597"/>
    </source>
</evidence>
<comment type="similarity">
    <text evidence="1">Belongs to the ABC transporter superfamily. Drug exporter-2 (TC 3.A.1.117) family.</text>
</comment>
<dbReference type="Gene3D" id="3.40.50.300">
    <property type="entry name" value="P-loop containing nucleotide triphosphate hydrolases"/>
    <property type="match status" value="2"/>
</dbReference>
<dbReference type="SUPFAM" id="SSF52540">
    <property type="entry name" value="P-loop containing nucleoside triphosphate hydrolases"/>
    <property type="match status" value="2"/>
</dbReference>
<evidence type="ECO:0000256" key="6">
    <source>
        <dbReference type="ARBA" id="ARBA00022741"/>
    </source>
</evidence>
<dbReference type="InterPro" id="IPR017871">
    <property type="entry name" value="ABC_transporter-like_CS"/>
</dbReference>
<keyword evidence="9 10" id="KW-0472">Membrane</keyword>
<comment type="caution">
    <text evidence="12">The sequence shown here is derived from an EMBL/GenBank/DDBJ whole genome shotgun (WGS) entry which is preliminary data.</text>
</comment>
<name>A0ABW7CKU1_9GAMM</name>
<organism evidence="12 13">
    <name type="scientific">Erwinia plantamica</name>
    <dbReference type="NCBI Taxonomy" id="3237104"/>
    <lineage>
        <taxon>Bacteria</taxon>
        <taxon>Pseudomonadati</taxon>
        <taxon>Pseudomonadota</taxon>
        <taxon>Gammaproteobacteria</taxon>
        <taxon>Enterobacterales</taxon>
        <taxon>Erwiniaceae</taxon>
        <taxon>Erwinia</taxon>
    </lineage>
</organism>
<evidence type="ECO:0000259" key="11">
    <source>
        <dbReference type="PROSITE" id="PS50893"/>
    </source>
</evidence>
<evidence type="ECO:0000256" key="5">
    <source>
        <dbReference type="ARBA" id="ARBA00022737"/>
    </source>
</evidence>
<keyword evidence="13" id="KW-1185">Reference proteome</keyword>
<sequence length="494" mass="54256">MTAYALEAEGISKFFPGVKALNNVSLRVRPGSVHALMGENGAGKSTLMKCLIGIYRPDEGLIRVRGEAVAFQDTLDALRAGISMIHQELNLVPHMTVAENIWLGREPMKYGFVDHGSLHRQTRELLNKLNIRLAPDDLVGDLSIASQQMVEIAKAVSWNADVVIMDEPTSALTETEVSHLFAIIRDLREQGKAIIYISHKMDEIFTITDEVSVFRDGAWVGSSATADYTRQSLITQMVGRELTQLFPKFNTAIGEEVLTVRHLQRKGVFDDISFGVRRGEILGVAGLVGAGRSEVMESLFGMTSPDGGEILIDGVPVKIDSPATAIEKGLAFLTEDRKKSGLFLVLSVMENMSIVNMPEYSSRAGFVSHIQMAKDCMEQIRRLNIKTPTMDQIINNLSGGNQQKVLIARWLLAQPKVLILDEPTRGIDVGAKAEIYRLISELANRGVAIIMVSSELPEILGMSDRVMVMHGGRITGILNKEEADQESILSLASE</sequence>
<dbReference type="InterPro" id="IPR027417">
    <property type="entry name" value="P-loop_NTPase"/>
</dbReference>
<evidence type="ECO:0000256" key="7">
    <source>
        <dbReference type="ARBA" id="ARBA00022840"/>
    </source>
</evidence>
<comment type="catalytic activity">
    <reaction evidence="10">
        <text>D-galactose(out) + ATP + H2O = D-galactose(in) + ADP + phosphate + H(+)</text>
        <dbReference type="Rhea" id="RHEA:60156"/>
        <dbReference type="ChEBI" id="CHEBI:4139"/>
        <dbReference type="ChEBI" id="CHEBI:15377"/>
        <dbReference type="ChEBI" id="CHEBI:15378"/>
        <dbReference type="ChEBI" id="CHEBI:30616"/>
        <dbReference type="ChEBI" id="CHEBI:43474"/>
        <dbReference type="ChEBI" id="CHEBI:456216"/>
        <dbReference type="EC" id="7.5.2.11"/>
    </reaction>
</comment>
<dbReference type="CDD" id="cd03215">
    <property type="entry name" value="ABC_Carb_Monos_II"/>
    <property type="match status" value="1"/>
</dbReference>
<keyword evidence="4 10" id="KW-0762">Sugar transport</keyword>
<feature type="domain" description="ABC transporter" evidence="11">
    <location>
        <begin position="6"/>
        <end position="241"/>
    </location>
</feature>
<dbReference type="CDD" id="cd03216">
    <property type="entry name" value="ABC_Carb_Monos_I"/>
    <property type="match status" value="1"/>
</dbReference>
<feature type="domain" description="ABC transporter" evidence="11">
    <location>
        <begin position="253"/>
        <end position="494"/>
    </location>
</feature>
<evidence type="ECO:0000256" key="8">
    <source>
        <dbReference type="ARBA" id="ARBA00022967"/>
    </source>
</evidence>
<gene>
    <name evidence="12" type="ORF">AB3U87_03725</name>
</gene>
<proteinExistence type="inferred from homology"/>
<comment type="function">
    <text evidence="10">Part of an ABC transporter complex involved in carbohydrate import. Could be involved in ribose, galactose and/or methyl galactoside import. Responsible for energy coupling to the transport system.</text>
</comment>
<reference evidence="12 13" key="1">
    <citation type="submission" date="2024-07" db="EMBL/GenBank/DDBJ databases">
        <title>Novel bacterial strain Erwinia sp. OPT-41 promoting growth of various crops.</title>
        <authorList>
            <person name="Egorshina A."/>
            <person name="Lukyantsev M.A."/>
            <person name="Golubev S.N."/>
            <person name="Muratova A.Y."/>
            <person name="Bulygina E.A."/>
        </authorList>
    </citation>
    <scope>NUCLEOTIDE SEQUENCE [LARGE SCALE GENOMIC DNA]</scope>
    <source>
        <strain evidence="12 13">OPT-41</strain>
    </source>
</reference>
<dbReference type="GO" id="GO:0005524">
    <property type="term" value="F:ATP binding"/>
    <property type="evidence" value="ECO:0007669"/>
    <property type="project" value="UniProtKB-KW"/>
</dbReference>
<dbReference type="PANTHER" id="PTHR43790">
    <property type="entry name" value="CARBOHYDRATE TRANSPORT ATP-BINDING PROTEIN MG119-RELATED"/>
    <property type="match status" value="1"/>
</dbReference>
<keyword evidence="2 10" id="KW-0813">Transport</keyword>
<accession>A0ABW7CKU1</accession>
<dbReference type="InterPro" id="IPR003593">
    <property type="entry name" value="AAA+_ATPase"/>
</dbReference>
<keyword evidence="5" id="KW-0677">Repeat</keyword>
<dbReference type="SMART" id="SM00382">
    <property type="entry name" value="AAA"/>
    <property type="match status" value="2"/>
</dbReference>
<keyword evidence="7 10" id="KW-0067">ATP-binding</keyword>
<keyword evidence="10" id="KW-0997">Cell inner membrane</keyword>
<dbReference type="InterPro" id="IPR003439">
    <property type="entry name" value="ABC_transporter-like_ATP-bd"/>
</dbReference>
<keyword evidence="8 10" id="KW-1278">Translocase</keyword>
<evidence type="ECO:0000313" key="12">
    <source>
        <dbReference type="EMBL" id="MFG6075473.1"/>
    </source>
</evidence>
<dbReference type="Pfam" id="PF00005">
    <property type="entry name" value="ABC_tran"/>
    <property type="match status" value="2"/>
</dbReference>
<evidence type="ECO:0000256" key="10">
    <source>
        <dbReference type="RuleBase" id="RU367029"/>
    </source>
</evidence>
<evidence type="ECO:0000256" key="1">
    <source>
        <dbReference type="ARBA" id="ARBA00006526"/>
    </source>
</evidence>
<protein>
    <recommendedName>
        <fullName evidence="10">Ribose/galactose/methyl galactoside import ATP-binding protein</fullName>
        <ecNumber evidence="10">7.5.2.11</ecNumber>
    </recommendedName>
</protein>
<keyword evidence="3" id="KW-1003">Cell membrane</keyword>
<comment type="subcellular location">
    <subcellularLocation>
        <location evidence="10">Cell inner membrane</location>
        <topology evidence="10">Peripheral membrane protein</topology>
    </subcellularLocation>
</comment>
<dbReference type="PANTHER" id="PTHR43790:SF7">
    <property type="entry name" value="GALACTOSE_METHYL GALACTOSIDE IMPORT ATP-BINDING PROTEIN MGLA"/>
    <property type="match status" value="1"/>
</dbReference>
<dbReference type="EC" id="7.5.2.11" evidence="10"/>
<evidence type="ECO:0000313" key="13">
    <source>
        <dbReference type="Proteomes" id="UP001605250"/>
    </source>
</evidence>